<evidence type="ECO:0000256" key="2">
    <source>
        <dbReference type="SAM" id="Phobius"/>
    </source>
</evidence>
<accession>A0A2U1SQC7</accession>
<dbReference type="OrthoDB" id="9816088at2"/>
<organism evidence="4 5">
    <name type="scientific">Methylosinus sporium</name>
    <dbReference type="NCBI Taxonomy" id="428"/>
    <lineage>
        <taxon>Bacteria</taxon>
        <taxon>Pseudomonadati</taxon>
        <taxon>Pseudomonadota</taxon>
        <taxon>Alphaproteobacteria</taxon>
        <taxon>Hyphomicrobiales</taxon>
        <taxon>Methylocystaceae</taxon>
        <taxon>Methylosinus</taxon>
    </lineage>
</organism>
<keyword evidence="5" id="KW-1185">Reference proteome</keyword>
<evidence type="ECO:0000256" key="1">
    <source>
        <dbReference type="SAM" id="MobiDB-lite"/>
    </source>
</evidence>
<keyword evidence="2" id="KW-0472">Membrane</keyword>
<keyword evidence="2" id="KW-1133">Transmembrane helix</keyword>
<evidence type="ECO:0000259" key="3">
    <source>
        <dbReference type="Pfam" id="PF10908"/>
    </source>
</evidence>
<dbReference type="InterPro" id="IPR021225">
    <property type="entry name" value="Tlde1_dom"/>
</dbReference>
<feature type="transmembrane region" description="Helical" evidence="2">
    <location>
        <begin position="23"/>
        <end position="44"/>
    </location>
</feature>
<reference evidence="4 5" key="1">
    <citation type="journal article" date="2018" name="Appl. Microbiol. Biotechnol.">
        <title>Co-cultivation of the strictly anaerobic methanogen Methanosarcina barkeri with aerobic methanotrophs in an oxygen-limited membrane bioreactor.</title>
        <authorList>
            <person name="In 't Zandt M.H."/>
            <person name="van den Bosch T.J.M."/>
            <person name="Rijkers R."/>
            <person name="van Kessel M.A.H.J."/>
            <person name="Jetten M.S.M."/>
            <person name="Welte C.U."/>
        </authorList>
    </citation>
    <scope>NUCLEOTIDE SEQUENCE [LARGE SCALE GENOMIC DNA]</scope>
    <source>
        <strain evidence="4 5">DSM 17706</strain>
    </source>
</reference>
<dbReference type="EMBL" id="PUIV01000015">
    <property type="protein sequence ID" value="PWB93812.1"/>
    <property type="molecule type" value="Genomic_DNA"/>
</dbReference>
<protein>
    <recommendedName>
        <fullName evidence="3">Tlde1 domain-containing protein</fullName>
    </recommendedName>
</protein>
<keyword evidence="2" id="KW-0812">Transmembrane</keyword>
<feature type="domain" description="Tlde1" evidence="3">
    <location>
        <begin position="228"/>
        <end position="331"/>
    </location>
</feature>
<proteinExistence type="predicted"/>
<sequence>MRKNPGERSLLNSLSRREISRRLLISTLFVAGTLTVGGFAGLAMRSAEETAAPSAAAFEIDSPADTTASIEAPSFSIPFGVLVGDLRSHVAPKTVVAALETPHSSPSPLAATPAPPAAQRIAEEEADSAPLPPPRPSEFGLRVHMPIIRSARKTASAPAPEEDSRSFFEKVFGPLQPTGKALAYAAPETGLFDGLRNVTRGNPTAAYDNQTAVYDISGHTVYLPDGTRLEAHSGLGDKFDDPRFAHVRMRGVTPPHTYDLTFRERPFHGVRAIRLTPIGGEGAIFGRAGLLAHTYMLGPRGDSNGCVSFKNYAAFLRAFERGEIKRLVVVGKL</sequence>
<dbReference type="AlphaFoldDB" id="A0A2U1SQC7"/>
<evidence type="ECO:0000313" key="5">
    <source>
        <dbReference type="Proteomes" id="UP000245137"/>
    </source>
</evidence>
<name>A0A2U1SQC7_METSR</name>
<dbReference type="RefSeq" id="WP_108917335.1">
    <property type="nucleotide sequence ID" value="NZ_CP189553.1"/>
</dbReference>
<comment type="caution">
    <text evidence="4">The sequence shown here is derived from an EMBL/GenBank/DDBJ whole genome shotgun (WGS) entry which is preliminary data.</text>
</comment>
<gene>
    <name evidence="4" type="ORF">C5689_11070</name>
</gene>
<evidence type="ECO:0000313" key="4">
    <source>
        <dbReference type="EMBL" id="PWB93812.1"/>
    </source>
</evidence>
<dbReference type="Pfam" id="PF10908">
    <property type="entry name" value="Tlde1_dom"/>
    <property type="match status" value="1"/>
</dbReference>
<dbReference type="Proteomes" id="UP000245137">
    <property type="component" value="Unassembled WGS sequence"/>
</dbReference>
<feature type="region of interest" description="Disordered" evidence="1">
    <location>
        <begin position="99"/>
        <end position="140"/>
    </location>
</feature>